<sequence length="207" mass="22168">MNTNTKIATGDRVTITHRNTDNGNVVTIHGVVLDIRPTDTDTVIALIDVDDNGGRMWTPVQNLRPDTAPARPGTSGPDRPIIEGDYVEWTWRVAGGAVRGTVKSIAYPAARVEVDGMMGATTILLPLDELRSAVEPDRIDDIATGTRVLFRMYDAESGDITSGTVTGHRGDGIHVIRADADGGTYTVPRHFIIDAAAEPLPTPGDDD</sequence>
<protein>
    <submittedName>
        <fullName evidence="2">Uncharacterized protein</fullName>
    </submittedName>
</protein>
<name>A0A023ZXN6_9CAUD</name>
<feature type="region of interest" description="Disordered" evidence="1">
    <location>
        <begin position="58"/>
        <end position="79"/>
    </location>
</feature>
<accession>A0A023ZXN6</accession>
<organism evidence="2 3">
    <name type="scientific">Mycobacterium phage HH92</name>
    <dbReference type="NCBI Taxonomy" id="1471543"/>
    <lineage>
        <taxon>Viruses</taxon>
        <taxon>Duplodnaviria</taxon>
        <taxon>Heunggongvirae</taxon>
        <taxon>Uroviricota</taxon>
        <taxon>Caudoviricetes</taxon>
        <taxon>Gilesvirus</taxon>
        <taxon>Gilesvirus giles</taxon>
    </lineage>
</organism>
<evidence type="ECO:0000313" key="2">
    <source>
        <dbReference type="EMBL" id="AHY84188.1"/>
    </source>
</evidence>
<dbReference type="Proteomes" id="UP000024437">
    <property type="component" value="Genome"/>
</dbReference>
<proteinExistence type="predicted"/>
<gene>
    <name evidence="2" type="primary">3</name>
    <name evidence="2" type="ORF">PBI_HH92_3</name>
</gene>
<evidence type="ECO:0000256" key="1">
    <source>
        <dbReference type="SAM" id="MobiDB-lite"/>
    </source>
</evidence>
<evidence type="ECO:0000313" key="3">
    <source>
        <dbReference type="Proteomes" id="UP000024437"/>
    </source>
</evidence>
<reference evidence="2 3" key="1">
    <citation type="submission" date="2014-03" db="EMBL/GenBank/DDBJ databases">
        <authorList>
            <person name="Bragg J."/>
            <person name="Chandler A.Y."/>
            <person name="Dehn A."/>
            <person name="Hefner M."/>
            <person name="Petersen P."/>
            <person name="Wilson J."/>
            <person name="Zeba F."/>
            <person name="Zegers G.P."/>
            <person name="Page S.T."/>
            <person name="Bradley K.W."/>
            <person name="Clarke D.Q."/>
            <person name="Lewis M.F."/>
            <person name="Barker L.P."/>
            <person name="Bailey C."/>
            <person name="Asai D.J."/>
            <person name="Garber M.L."/>
            <person name="Bowman C.A."/>
            <person name="Russell D.A."/>
            <person name="Pope W.H."/>
            <person name="Jacobs-Sera D."/>
            <person name="Hendrix R.W."/>
            <person name="Hatfull G.F."/>
        </authorList>
    </citation>
    <scope>NUCLEOTIDE SEQUENCE [LARGE SCALE GENOMIC DNA]</scope>
</reference>
<dbReference type="EMBL" id="KJ538722">
    <property type="protein sequence ID" value="AHY84188.1"/>
    <property type="molecule type" value="Genomic_DNA"/>
</dbReference>